<gene>
    <name evidence="4" type="ORF">U27_05067</name>
</gene>
<dbReference type="Proteomes" id="UP000030661">
    <property type="component" value="Unassembled WGS sequence"/>
</dbReference>
<evidence type="ECO:0000259" key="3">
    <source>
        <dbReference type="Pfam" id="PF00150"/>
    </source>
</evidence>
<feature type="domain" description="Glycoside hydrolase family 5" evidence="3">
    <location>
        <begin position="29"/>
        <end position="202"/>
    </location>
</feature>
<dbReference type="SUPFAM" id="SSF51445">
    <property type="entry name" value="(Trans)glycosidases"/>
    <property type="match status" value="1"/>
</dbReference>
<dbReference type="eggNOG" id="ENOG502ZTWT">
    <property type="taxonomic scope" value="Bacteria"/>
</dbReference>
<dbReference type="EMBL" id="DF820467">
    <property type="protein sequence ID" value="GAK58094.1"/>
    <property type="molecule type" value="Genomic_DNA"/>
</dbReference>
<keyword evidence="2" id="KW-0326">Glycosidase</keyword>
<dbReference type="GO" id="GO:0004553">
    <property type="term" value="F:hydrolase activity, hydrolyzing O-glycosyl compounds"/>
    <property type="evidence" value="ECO:0007669"/>
    <property type="project" value="InterPro"/>
</dbReference>
<evidence type="ECO:0000313" key="4">
    <source>
        <dbReference type="EMBL" id="GAK58094.1"/>
    </source>
</evidence>
<dbReference type="Gene3D" id="3.20.20.80">
    <property type="entry name" value="Glycosidases"/>
    <property type="match status" value="1"/>
</dbReference>
<dbReference type="InterPro" id="IPR017853">
    <property type="entry name" value="GH"/>
</dbReference>
<dbReference type="InterPro" id="IPR001547">
    <property type="entry name" value="Glyco_hydro_5"/>
</dbReference>
<dbReference type="HOGENOM" id="CLU_371597_0_0_0"/>
<evidence type="ECO:0000256" key="2">
    <source>
        <dbReference type="ARBA" id="ARBA00023295"/>
    </source>
</evidence>
<keyword evidence="1" id="KW-0378">Hydrolase</keyword>
<dbReference type="STRING" id="1499967.U27_05067"/>
<dbReference type="GO" id="GO:0000272">
    <property type="term" value="P:polysaccharide catabolic process"/>
    <property type="evidence" value="ECO:0007669"/>
    <property type="project" value="InterPro"/>
</dbReference>
<evidence type="ECO:0000313" key="5">
    <source>
        <dbReference type="Proteomes" id="UP000030661"/>
    </source>
</evidence>
<accession>A0A081C0I9</accession>
<proteinExistence type="predicted"/>
<dbReference type="Pfam" id="PF00150">
    <property type="entry name" value="Cellulase"/>
    <property type="match status" value="1"/>
</dbReference>
<name>A0A081C0I9_VECG1</name>
<dbReference type="AlphaFoldDB" id="A0A081C0I9"/>
<protein>
    <recommendedName>
        <fullName evidence="3">Glycoside hydrolase family 5 domain-containing protein</fullName>
    </recommendedName>
</protein>
<evidence type="ECO:0000256" key="1">
    <source>
        <dbReference type="ARBA" id="ARBA00022801"/>
    </source>
</evidence>
<organism evidence="4">
    <name type="scientific">Vecturithrix granuli</name>
    <dbReference type="NCBI Taxonomy" id="1499967"/>
    <lineage>
        <taxon>Bacteria</taxon>
        <taxon>Candidatus Moduliflexota</taxon>
        <taxon>Candidatus Vecturitrichia</taxon>
        <taxon>Candidatus Vecturitrichales</taxon>
        <taxon>Candidatus Vecturitrichaceae</taxon>
        <taxon>Candidatus Vecturithrix</taxon>
    </lineage>
</organism>
<reference evidence="4" key="1">
    <citation type="journal article" date="2015" name="PeerJ">
        <title>First genomic representation of candidate bacterial phylum KSB3 points to enhanced environmental sensing as a trigger of wastewater bulking.</title>
        <authorList>
            <person name="Sekiguchi Y."/>
            <person name="Ohashi A."/>
            <person name="Parks D.H."/>
            <person name="Yamauchi T."/>
            <person name="Tyson G.W."/>
            <person name="Hugenholtz P."/>
        </authorList>
    </citation>
    <scope>NUCLEOTIDE SEQUENCE [LARGE SCALE GENOMIC DNA]</scope>
</reference>
<keyword evidence="5" id="KW-1185">Reference proteome</keyword>
<sequence length="748" mass="83958">MSLFKKDGDQIKLRDSGQAVRLFIVEQFGFSHFPDGEILKYLDALAENGANGLRVFGFFPFGLGREQEPHVRSGSGFDLSRFNDTYYDYLRKWVEYAQKRGIVVLYELFDSVGVKYRQLENYHPFGQYFKQESEHNRRLDAFTKLGGQLEQLQKHYVSHTVNILRQYPNVIFGVMNEFKGNAKWHYEISKFVRSLAPQHLISGSDDSSPGTDDPNVDIWTIHTGSYDLSRCQSNVGSDVKAFRPKIGNKIMAYSTDGFGNSGMKCETPDAMRKLAQDISANRLQIFRFLDQKAYVSRDDKGNEYPAGSWTKNSQAYETAQVKRANTSTYRAIADVFKPTALPGSVPAQEIVESPKEEGTTVEDQSGILGLFRVAEMPHTHTAVFKDKGGKAIKATTREGFLAYGPYVEGLPNKPLDVYFSLQVDNNTADDRHILSVDIYDSLNQEIWAQKHITRREFPVAGEFVLFKLSFTPPTQSRLEFRIYYKGYSYVAADKIVVADPEKIKLNAPSDIPGSIPSTSPTIPVVKPETPESPQEATPATSDFCQGNEILCIPQFTSEIIKQLGGKSYGGDFSNGRFKPSNKGGIEFEKTIDVGRKFMIDFTIEGNIANVNGGEMDGGKVSLFDILHGKFNLSMQRMYRDYRGGGLFRVIITNNYGSTEGGGYLITGSKLAGNYTIYDWGDEPHRFRIIVQGSTCQLLIDDSYKSKTVSCSGSVSGAKPLKIMIGNRLDRISNQHAITWFKCFKIEYL</sequence>